<reference evidence="2 3" key="1">
    <citation type="submission" date="2023-07" db="EMBL/GenBank/DDBJ databases">
        <title>Micromonospora profundi TRM 95458 converts glycerol to a new osmotic compound.</title>
        <authorList>
            <person name="Lu D."/>
        </authorList>
    </citation>
    <scope>NUCLEOTIDE SEQUENCE [LARGE SCALE GENOMIC DNA]</scope>
    <source>
        <strain evidence="2 3">TRM95458</strain>
    </source>
</reference>
<gene>
    <name evidence="2" type="ORF">Q3V37_23010</name>
</gene>
<name>A0AAJ6L181_9ACTN</name>
<feature type="transmembrane region" description="Helical" evidence="1">
    <location>
        <begin position="97"/>
        <end position="130"/>
    </location>
</feature>
<dbReference type="EMBL" id="CP130472">
    <property type="protein sequence ID" value="WLS44250.1"/>
    <property type="molecule type" value="Genomic_DNA"/>
</dbReference>
<dbReference type="Proteomes" id="UP001235874">
    <property type="component" value="Chromosome"/>
</dbReference>
<dbReference type="RefSeq" id="WP_053659828.1">
    <property type="nucleotide sequence ID" value="NZ_CP130472.1"/>
</dbReference>
<proteinExistence type="predicted"/>
<dbReference type="AlphaFoldDB" id="A0AAJ6L181"/>
<keyword evidence="3" id="KW-1185">Reference proteome</keyword>
<keyword evidence="1" id="KW-0472">Membrane</keyword>
<sequence>MGDLRKPFLLLALVAVTLVVLVEVGSSLLTGGGDATGALRAGAVDLGVEVDAGAISEPSGRGTSYLALIDAVALWTTGLFCLSLVLPERTQGRIQGVATLIFSILLLLGSLVLLIIAFVELTIMVSLFVAVPFGTLAYLALWGFFPVGEASLLLGLVLVLKLVWVAMLLLAQPRFLQNKGLVLLALTTLLCTVVLEFLHRLVPVVVVSILDDVGALVFAIVAIVWGLVLLIGSIPAIVKSVRVTAALPTR</sequence>
<feature type="transmembrane region" description="Helical" evidence="1">
    <location>
        <begin position="214"/>
        <end position="238"/>
    </location>
</feature>
<keyword evidence="1" id="KW-1133">Transmembrane helix</keyword>
<feature type="transmembrane region" description="Helical" evidence="1">
    <location>
        <begin position="150"/>
        <end position="170"/>
    </location>
</feature>
<accession>A0AAJ6L181</accession>
<evidence type="ECO:0000256" key="1">
    <source>
        <dbReference type="SAM" id="Phobius"/>
    </source>
</evidence>
<feature type="transmembrane region" description="Helical" evidence="1">
    <location>
        <begin position="182"/>
        <end position="202"/>
    </location>
</feature>
<evidence type="ECO:0000313" key="2">
    <source>
        <dbReference type="EMBL" id="WLS44250.1"/>
    </source>
</evidence>
<organism evidence="2 3">
    <name type="scientific">Micromonospora profundi</name>
    <dbReference type="NCBI Taxonomy" id="1420889"/>
    <lineage>
        <taxon>Bacteria</taxon>
        <taxon>Bacillati</taxon>
        <taxon>Actinomycetota</taxon>
        <taxon>Actinomycetes</taxon>
        <taxon>Micromonosporales</taxon>
        <taxon>Micromonosporaceae</taxon>
        <taxon>Micromonospora</taxon>
    </lineage>
</organism>
<dbReference type="KEGG" id="mprn:Q3V37_23010"/>
<protein>
    <submittedName>
        <fullName evidence="2">Uncharacterized protein</fullName>
    </submittedName>
</protein>
<feature type="transmembrane region" description="Helical" evidence="1">
    <location>
        <begin position="64"/>
        <end position="85"/>
    </location>
</feature>
<keyword evidence="1" id="KW-0812">Transmembrane</keyword>
<evidence type="ECO:0000313" key="3">
    <source>
        <dbReference type="Proteomes" id="UP001235874"/>
    </source>
</evidence>